<comment type="caution">
    <text evidence="1">The sequence shown here is derived from an EMBL/GenBank/DDBJ whole genome shotgun (WGS) entry which is preliminary data.</text>
</comment>
<dbReference type="EMBL" id="JBHSNP010000011">
    <property type="protein sequence ID" value="MFC5603046.1"/>
    <property type="molecule type" value="Genomic_DNA"/>
</dbReference>
<protein>
    <recommendedName>
        <fullName evidence="3">Hook-length control protein FliK</fullName>
    </recommendedName>
</protein>
<organism evidence="1 2">
    <name type="scientific">Sporosarcina koreensis</name>
    <dbReference type="NCBI Taxonomy" id="334735"/>
    <lineage>
        <taxon>Bacteria</taxon>
        <taxon>Bacillati</taxon>
        <taxon>Bacillota</taxon>
        <taxon>Bacilli</taxon>
        <taxon>Bacillales</taxon>
        <taxon>Caryophanaceae</taxon>
        <taxon>Sporosarcina</taxon>
    </lineage>
</organism>
<evidence type="ECO:0008006" key="3">
    <source>
        <dbReference type="Google" id="ProtNLM"/>
    </source>
</evidence>
<evidence type="ECO:0000313" key="1">
    <source>
        <dbReference type="EMBL" id="MFC5603046.1"/>
    </source>
</evidence>
<reference evidence="2" key="1">
    <citation type="journal article" date="2019" name="Int. J. Syst. Evol. Microbiol.">
        <title>The Global Catalogue of Microorganisms (GCM) 10K type strain sequencing project: providing services to taxonomists for standard genome sequencing and annotation.</title>
        <authorList>
            <consortium name="The Broad Institute Genomics Platform"/>
            <consortium name="The Broad Institute Genome Sequencing Center for Infectious Disease"/>
            <person name="Wu L."/>
            <person name="Ma J."/>
        </authorList>
    </citation>
    <scope>NUCLEOTIDE SEQUENCE [LARGE SCALE GENOMIC DNA]</scope>
    <source>
        <strain evidence="2">KACC 11299</strain>
    </source>
</reference>
<keyword evidence="2" id="KW-1185">Reference proteome</keyword>
<name>A0ABW0TXH1_9BACL</name>
<proteinExistence type="predicted"/>
<dbReference type="RefSeq" id="WP_381443320.1">
    <property type="nucleotide sequence ID" value="NZ_JBHSNP010000011.1"/>
</dbReference>
<sequence length="596" mass="66308">MNYPSIPRLSNQPIPVSQQPSIMREGQMFHGQIKQLFPGQMAEVQIGGQKLMAKLEVPMKAGDAYYFQVKSVAPELQIKVVSGPLQATEGQAKQMANLMESMQLPKSPEMMAVLNHFLKERLPVSKEILLNAIGHLKTVQPSLHNEALNSIQKLVELKLPLNEVNFKSLFGVETKEGLHDVLNAYRNAVIADTSMQTQSKERLLSAIGEANRGTTSAAERALVSGAMMKLLDETAPREQRFQVLQLLKSSNIVPSGMTLANLHTMIDSEVMGRVAGGELKNLIQNDPVLQQSFKMQLIGLVTELENNRTPDMNSSPVSEQISKTIVRAVAEQLQTMPFRAVDSSVLTTLLMPDNAKGKMPELFRAMEQSTVPIAKELIQGAQTTVDQAIDGKAMKEMMQNLFRALGFNYEAGLLSGNQDTAKMMEMLKPQLVALLHDSSVSPALRDAAETMIARMNGTLLQSSDSGLNQQIVMQLPLEFLGKRIDATLQWNGRKMEDGKIDTDFARILFYLELESLNKTVVDMQVQNRVVTLTVFNENDGLREIGSPLLTKLREGLETIDYRLSGVSFKNYEEEGKKEFKRRNEIMTDQGGVDFRI</sequence>
<dbReference type="Proteomes" id="UP001596071">
    <property type="component" value="Unassembled WGS sequence"/>
</dbReference>
<evidence type="ECO:0000313" key="2">
    <source>
        <dbReference type="Proteomes" id="UP001596071"/>
    </source>
</evidence>
<accession>A0ABW0TXH1</accession>
<gene>
    <name evidence="1" type="ORF">ACFPTP_07400</name>
</gene>